<feature type="domain" description="Endonuclease/exonuclease/phosphatase" evidence="3">
    <location>
        <begin position="331"/>
        <end position="447"/>
    </location>
</feature>
<gene>
    <name evidence="4" type="ORF">MCOR_52693</name>
</gene>
<dbReference type="GO" id="GO:0003824">
    <property type="term" value="F:catalytic activity"/>
    <property type="evidence" value="ECO:0007669"/>
    <property type="project" value="InterPro"/>
</dbReference>
<keyword evidence="5" id="KW-1185">Reference proteome</keyword>
<name>A0A6J8EKM9_MYTCO</name>
<dbReference type="GO" id="GO:0007508">
    <property type="term" value="P:larval heart development"/>
    <property type="evidence" value="ECO:0007669"/>
    <property type="project" value="TreeGrafter"/>
</dbReference>
<dbReference type="OrthoDB" id="6152807at2759"/>
<dbReference type="InterPro" id="IPR036691">
    <property type="entry name" value="Endo/exonu/phosph_ase_sf"/>
</dbReference>
<reference evidence="4 5" key="1">
    <citation type="submission" date="2020-06" db="EMBL/GenBank/DDBJ databases">
        <authorList>
            <person name="Li R."/>
            <person name="Bekaert M."/>
        </authorList>
    </citation>
    <scope>NUCLEOTIDE SEQUENCE [LARGE SCALE GENOMIC DNA]</scope>
    <source>
        <strain evidence="5">wild</strain>
    </source>
</reference>
<dbReference type="GO" id="GO:0031012">
    <property type="term" value="C:extracellular matrix"/>
    <property type="evidence" value="ECO:0007669"/>
    <property type="project" value="TreeGrafter"/>
</dbReference>
<feature type="region of interest" description="Disordered" evidence="2">
    <location>
        <begin position="86"/>
        <end position="109"/>
    </location>
</feature>
<evidence type="ECO:0000313" key="4">
    <source>
        <dbReference type="EMBL" id="CAC5420473.1"/>
    </source>
</evidence>
<dbReference type="InterPro" id="IPR005135">
    <property type="entry name" value="Endo/exonuclease/phosphatase"/>
</dbReference>
<dbReference type="Pfam" id="PF14529">
    <property type="entry name" value="Exo_endo_phos_2"/>
    <property type="match status" value="1"/>
</dbReference>
<evidence type="ECO:0000256" key="1">
    <source>
        <dbReference type="SAM" id="Coils"/>
    </source>
</evidence>
<sequence>MQNSHGTTCRIVMEQHAVTDIEIERRCKQIMESYEERITSLEKTVENKCDEEKVKEIVREEIKNCNDDMVKMMVKEKVGKIEAPITEESCNEEKSKSHNNRRNKQDTKSQTIKEIAIPQNNEVDKAANPITRKETVTNVLEEINERKSRENNLIVFGIPEIDDENKEVRDNTDKEKLNELFTDCKIKLDKENLKTVKRLRKFNKEKLNRPILVKLPILPKLSCIYTNADQLFNKLPELIVRSRDDKPKIIGITEVKPKNNRYKPGISEYSLADVSDYNMFGKNLDVDTGRGLLLYIDKQLDASQVQMNTEFQENIFIKINLTQSDQLLLGLIYRTPSNRSQEYTKQLNTLTTEACSKGYSHILIMGDYNFPEINWDSWNSPGESTESNEYKFLENLQENFLFQHVTRPTRWRGTNTPHTLDMILTNEENMISNLEYQSPLGKSDHCTMKFDFSCYTNIKSKPKTIKLFSRGNYIKIKEELDNIKWSELLQKENDINENWRSVLSIIQDMDKKYIPTKERKQIGRGKNNFPMDKNTIDKIKRKNILSKKITHNNDPEVRKEYNKIRNQVKTKENPKAIWSYIKSKTKTKEGIGDLHLDPEDTKSDKTEDNREKAKLLVEYFSSVFTKEPDGVVPSPTPVLVTKVMSNQKIKEEVVLKHLNALKIDKSPGMDKLHPRLLKEIAESLANPLCIIYNQSLESKTVPNDWKNAMISAIFKKGNKSLAKNYRPVSLTSVVRKIMEKILREFIIEHMKKNNLFSKKQYGFIAGRSTGLQLLEVIDKWTEALDQGLDIDCIYTDFMKAFDKVYNTLPPFLFSGCVPSIRATRRSTTVQPRDIYSEILWPVPPRYVTVIHT</sequence>
<dbReference type="PANTHER" id="PTHR33395:SF22">
    <property type="entry name" value="REVERSE TRANSCRIPTASE DOMAIN-CONTAINING PROTEIN"/>
    <property type="match status" value="1"/>
</dbReference>
<dbReference type="Proteomes" id="UP000507470">
    <property type="component" value="Unassembled WGS sequence"/>
</dbReference>
<protein>
    <recommendedName>
        <fullName evidence="3">Endonuclease/exonuclease/phosphatase domain-containing protein</fullName>
    </recommendedName>
</protein>
<evidence type="ECO:0000256" key="2">
    <source>
        <dbReference type="SAM" id="MobiDB-lite"/>
    </source>
</evidence>
<dbReference type="GO" id="GO:0061343">
    <property type="term" value="P:cell adhesion involved in heart morphogenesis"/>
    <property type="evidence" value="ECO:0007669"/>
    <property type="project" value="TreeGrafter"/>
</dbReference>
<dbReference type="PANTHER" id="PTHR33395">
    <property type="entry name" value="TRANSCRIPTASE, PUTATIVE-RELATED-RELATED"/>
    <property type="match status" value="1"/>
</dbReference>
<proteinExistence type="predicted"/>
<keyword evidence="1" id="KW-0175">Coiled coil</keyword>
<dbReference type="EMBL" id="CACVKT020009142">
    <property type="protein sequence ID" value="CAC5420473.1"/>
    <property type="molecule type" value="Genomic_DNA"/>
</dbReference>
<feature type="coiled-coil region" evidence="1">
    <location>
        <begin position="24"/>
        <end position="51"/>
    </location>
</feature>
<dbReference type="AlphaFoldDB" id="A0A6J8EKM9"/>
<evidence type="ECO:0000259" key="3">
    <source>
        <dbReference type="Pfam" id="PF14529"/>
    </source>
</evidence>
<evidence type="ECO:0000313" key="5">
    <source>
        <dbReference type="Proteomes" id="UP000507470"/>
    </source>
</evidence>
<accession>A0A6J8EKM9</accession>
<dbReference type="Gene3D" id="3.60.10.10">
    <property type="entry name" value="Endonuclease/exonuclease/phosphatase"/>
    <property type="match status" value="1"/>
</dbReference>
<organism evidence="4 5">
    <name type="scientific">Mytilus coruscus</name>
    <name type="common">Sea mussel</name>
    <dbReference type="NCBI Taxonomy" id="42192"/>
    <lineage>
        <taxon>Eukaryota</taxon>
        <taxon>Metazoa</taxon>
        <taxon>Spiralia</taxon>
        <taxon>Lophotrochozoa</taxon>
        <taxon>Mollusca</taxon>
        <taxon>Bivalvia</taxon>
        <taxon>Autobranchia</taxon>
        <taxon>Pteriomorphia</taxon>
        <taxon>Mytilida</taxon>
        <taxon>Mytiloidea</taxon>
        <taxon>Mytilidae</taxon>
        <taxon>Mytilinae</taxon>
        <taxon>Mytilus</taxon>
    </lineage>
</organism>
<dbReference type="SUPFAM" id="SSF56219">
    <property type="entry name" value="DNase I-like"/>
    <property type="match status" value="1"/>
</dbReference>